<keyword evidence="3" id="KW-1185">Reference proteome</keyword>
<sequence length="300" mass="33294">MFKDLFGGAQRRRLEKRVERLGGQLEALRVEFAKEYKWRRRLEDKLDALLRGQQLASGDFADPHAALQAWRFGLTSQNEEDGLVLSLVRAMTPRDRRFVDIGCGRNGGNCGLLGRELGWSGLMLDASEVAIRQLGERLAGNRRVTALARRVTPETIDALLEEQGLTGSLDVFSLDIDSFDYWVLEAMTVAKPRLLIVEYNWLFGGERAVTVPRNADLASAPKGYHGASLAAFDKLLSGRGYRLVCVEPMGVNAFFLADGEATELPGMTAAEAYRPHPGRKTDKAGESRERPSFELPLVEV</sequence>
<dbReference type="InterPro" id="IPR029063">
    <property type="entry name" value="SAM-dependent_MTases_sf"/>
</dbReference>
<organism evidence="2 3">
    <name type="scientific">Tistlia consotensis USBA 355</name>
    <dbReference type="NCBI Taxonomy" id="560819"/>
    <lineage>
        <taxon>Bacteria</taxon>
        <taxon>Pseudomonadati</taxon>
        <taxon>Pseudomonadota</taxon>
        <taxon>Alphaproteobacteria</taxon>
        <taxon>Rhodospirillales</taxon>
        <taxon>Rhodovibrionaceae</taxon>
        <taxon>Tistlia</taxon>
    </lineage>
</organism>
<dbReference type="RefSeq" id="WP_085121788.1">
    <property type="nucleotide sequence ID" value="NZ_FWZX01000004.1"/>
</dbReference>
<evidence type="ECO:0000313" key="3">
    <source>
        <dbReference type="Proteomes" id="UP000192917"/>
    </source>
</evidence>
<evidence type="ECO:0000313" key="2">
    <source>
        <dbReference type="EMBL" id="SMF07666.1"/>
    </source>
</evidence>
<dbReference type="Proteomes" id="UP000192917">
    <property type="component" value="Unassembled WGS sequence"/>
</dbReference>
<evidence type="ECO:0008006" key="4">
    <source>
        <dbReference type="Google" id="ProtNLM"/>
    </source>
</evidence>
<name>A0A1Y6BEV9_9PROT</name>
<reference evidence="2 3" key="1">
    <citation type="submission" date="2017-04" db="EMBL/GenBank/DDBJ databases">
        <authorList>
            <person name="Afonso C.L."/>
            <person name="Miller P.J."/>
            <person name="Scott M.A."/>
            <person name="Spackman E."/>
            <person name="Goraichik I."/>
            <person name="Dimitrov K.M."/>
            <person name="Suarez D.L."/>
            <person name="Swayne D.E."/>
        </authorList>
    </citation>
    <scope>NUCLEOTIDE SEQUENCE [LARGE SCALE GENOMIC DNA]</scope>
    <source>
        <strain evidence="2 3">USBA 355</strain>
    </source>
</reference>
<evidence type="ECO:0000256" key="1">
    <source>
        <dbReference type="SAM" id="MobiDB-lite"/>
    </source>
</evidence>
<dbReference type="EMBL" id="FWZX01000004">
    <property type="protein sequence ID" value="SMF07666.1"/>
    <property type="molecule type" value="Genomic_DNA"/>
</dbReference>
<feature type="compositionally biased region" description="Basic and acidic residues" evidence="1">
    <location>
        <begin position="279"/>
        <end position="292"/>
    </location>
</feature>
<gene>
    <name evidence="2" type="ORF">SAMN05428998_10482</name>
</gene>
<protein>
    <recommendedName>
        <fullName evidence="4">Methyltransferase domain-containing protein</fullName>
    </recommendedName>
</protein>
<feature type="region of interest" description="Disordered" evidence="1">
    <location>
        <begin position="268"/>
        <end position="300"/>
    </location>
</feature>
<dbReference type="STRING" id="560819.SAMN05428998_10482"/>
<dbReference type="SUPFAM" id="SSF53335">
    <property type="entry name" value="S-adenosyl-L-methionine-dependent methyltransferases"/>
    <property type="match status" value="1"/>
</dbReference>
<proteinExistence type="predicted"/>
<accession>A0A1Y6BEV9</accession>
<dbReference type="Gene3D" id="3.40.50.150">
    <property type="entry name" value="Vaccinia Virus protein VP39"/>
    <property type="match status" value="1"/>
</dbReference>
<dbReference type="AlphaFoldDB" id="A0A1Y6BEV9"/>